<dbReference type="InParanoid" id="Q95XY2"/>
<sequence length="219" mass="24563">MRNILFLTIIGFSQANFLPDSIYSFQLSCLDTTSSSTTEVPATTTPTKTVFNFNLTCPTTSTVMPTTTIETSKSEQCGANRKTTSMSFQKSFVTGACLTYPFIGQSLTYRNQEDLAAQDYSKIMTFKAITYITREQYSTQIEDFLKLSPSLNVFVVQFDGTSRAVLLDAALQNSCSTDTSDCLDFKYEDVNSIFFTICWDSKNYSNGLYIETLFDQILL</sequence>
<dbReference type="HOGENOM" id="CLU_1103624_0_0_1"/>
<gene>
    <name evidence="2" type="ORF">CELE_Y53G8AL.3</name>
    <name evidence="2 4" type="ORF">Y53G8AL.3</name>
</gene>
<dbReference type="AlphaFoldDB" id="Q95XY2"/>
<evidence type="ECO:0000313" key="2">
    <source>
        <dbReference type="EMBL" id="CCD72293.2"/>
    </source>
</evidence>
<name>Q95XY2_CAEEL</name>
<dbReference type="PaxDb" id="6239-Y53G8AL.3"/>
<proteinExistence type="predicted"/>
<organism evidence="2 3">
    <name type="scientific">Caenorhabditis elegans</name>
    <dbReference type="NCBI Taxonomy" id="6239"/>
    <lineage>
        <taxon>Eukaryota</taxon>
        <taxon>Metazoa</taxon>
        <taxon>Ecdysozoa</taxon>
        <taxon>Nematoda</taxon>
        <taxon>Chromadorea</taxon>
        <taxon>Rhabditida</taxon>
        <taxon>Rhabditina</taxon>
        <taxon>Rhabditomorpha</taxon>
        <taxon>Rhabditoidea</taxon>
        <taxon>Rhabditidae</taxon>
        <taxon>Peloderinae</taxon>
        <taxon>Caenorhabditis</taxon>
    </lineage>
</organism>
<keyword evidence="1" id="KW-0732">Signal</keyword>
<evidence type="ECO:0000313" key="4">
    <source>
        <dbReference type="WormBase" id="Y53G8AL.3"/>
    </source>
</evidence>
<evidence type="ECO:0000256" key="1">
    <source>
        <dbReference type="SAM" id="SignalP"/>
    </source>
</evidence>
<reference evidence="2 3" key="1">
    <citation type="journal article" date="1998" name="Science">
        <title>Genome sequence of the nematode C. elegans: a platform for investigating biology.</title>
        <authorList>
            <consortium name="The C. elegans sequencing consortium"/>
            <person name="Sulson J.E."/>
            <person name="Waterston R."/>
        </authorList>
    </citation>
    <scope>NUCLEOTIDE SEQUENCE [LARGE SCALE GENOMIC DNA]</scope>
    <source>
        <strain evidence="2 3">Bristol N2</strain>
    </source>
</reference>
<feature type="signal peptide" evidence="1">
    <location>
        <begin position="1"/>
        <end position="15"/>
    </location>
</feature>
<dbReference type="EMBL" id="BX284603">
    <property type="protein sequence ID" value="CCD72293.2"/>
    <property type="molecule type" value="Genomic_DNA"/>
</dbReference>
<accession>Q95XY2</accession>
<evidence type="ECO:0000313" key="3">
    <source>
        <dbReference type="Proteomes" id="UP000001940"/>
    </source>
</evidence>
<dbReference type="FunCoup" id="Q95XY2">
    <property type="interactions" value="135"/>
</dbReference>
<dbReference type="UCSC" id="Y53G8AL.3">
    <property type="organism name" value="c. elegans"/>
</dbReference>
<dbReference type="Bgee" id="WBGene00021801">
    <property type="expression patterns" value="Expressed in multicellular organism and 1 other cell type or tissue"/>
</dbReference>
<protein>
    <submittedName>
        <fullName evidence="2">CUB domain-containing protein</fullName>
    </submittedName>
</protein>
<dbReference type="PhylomeDB" id="Q95XY2"/>
<keyword evidence="3" id="KW-1185">Reference proteome</keyword>
<dbReference type="WormBase" id="Y53G8AL.3">
    <property type="protein sequence ID" value="CE54187"/>
    <property type="gene ID" value="WBGene00021801"/>
</dbReference>
<dbReference type="AGR" id="WB:WBGene00021801"/>
<dbReference type="Proteomes" id="UP000001940">
    <property type="component" value="Chromosome III"/>
</dbReference>
<dbReference type="OrthoDB" id="10557671at2759"/>
<feature type="chain" id="PRO_5025434221" evidence="1">
    <location>
        <begin position="16"/>
        <end position="219"/>
    </location>
</feature>